<organism evidence="2 3">
    <name type="scientific">Tetrapyrgos nigripes</name>
    <dbReference type="NCBI Taxonomy" id="182062"/>
    <lineage>
        <taxon>Eukaryota</taxon>
        <taxon>Fungi</taxon>
        <taxon>Dikarya</taxon>
        <taxon>Basidiomycota</taxon>
        <taxon>Agaricomycotina</taxon>
        <taxon>Agaricomycetes</taxon>
        <taxon>Agaricomycetidae</taxon>
        <taxon>Agaricales</taxon>
        <taxon>Marasmiineae</taxon>
        <taxon>Marasmiaceae</taxon>
        <taxon>Tetrapyrgos</taxon>
    </lineage>
</organism>
<dbReference type="AlphaFoldDB" id="A0A8H5G5L1"/>
<protein>
    <recommendedName>
        <fullName evidence="1">Helitron helicase-like domain-containing protein</fullName>
    </recommendedName>
</protein>
<keyword evidence="3" id="KW-1185">Reference proteome</keyword>
<dbReference type="Proteomes" id="UP000559256">
    <property type="component" value="Unassembled WGS sequence"/>
</dbReference>
<comment type="caution">
    <text evidence="2">The sequence shown here is derived from an EMBL/GenBank/DDBJ whole genome shotgun (WGS) entry which is preliminary data.</text>
</comment>
<dbReference type="Pfam" id="PF14214">
    <property type="entry name" value="Helitron_like_N"/>
    <property type="match status" value="1"/>
</dbReference>
<evidence type="ECO:0000313" key="3">
    <source>
        <dbReference type="Proteomes" id="UP000559256"/>
    </source>
</evidence>
<feature type="domain" description="Helitron helicase-like" evidence="1">
    <location>
        <begin position="150"/>
        <end position="326"/>
    </location>
</feature>
<dbReference type="EMBL" id="JAACJM010000049">
    <property type="protein sequence ID" value="KAF5358681.1"/>
    <property type="molecule type" value="Genomic_DNA"/>
</dbReference>
<reference evidence="2 3" key="1">
    <citation type="journal article" date="2020" name="ISME J.">
        <title>Uncovering the hidden diversity of litter-decomposition mechanisms in mushroom-forming fungi.</title>
        <authorList>
            <person name="Floudas D."/>
            <person name="Bentzer J."/>
            <person name="Ahren D."/>
            <person name="Johansson T."/>
            <person name="Persson P."/>
            <person name="Tunlid A."/>
        </authorList>
    </citation>
    <scope>NUCLEOTIDE SEQUENCE [LARGE SCALE GENOMIC DNA]</scope>
    <source>
        <strain evidence="2 3">CBS 291.85</strain>
    </source>
</reference>
<dbReference type="OrthoDB" id="3254930at2759"/>
<name>A0A8H5G5L1_9AGAR</name>
<sequence length="353" mass="40359">MFFCLFINLQSVFEIPTPFIDLLATAHLLLALTPPSFYYKHMQSEGNRIPEGTSVHDHEMEICTETGDIPFVVHGITGNDLQNSSIEFQKAKALAHLKSQGKFLAVGQSEKSSSMFNNPLLYPSIFPWLFTYGLAGIGMTSINRFSEKSHKKYYMSYHDQRFQTDPLFSFVAFSHEQVKKTTSNGFALTQKNCFSSIADRILNINSRALDDLIKRLDNGGIVKPETDEEKLLYEVMKDLDYVGGSVKGTMSSKKFLRVKLWSLISYLGAPSWYITFSPSDTTHPLCLYYATTDEHFDLNLNLPDDERTRKIINNPVAGAKFFDFVVHFVNEARRYWVPPEHQNKQKDEKLVML</sequence>
<gene>
    <name evidence="2" type="ORF">D9758_007767</name>
</gene>
<accession>A0A8H5G5L1</accession>
<proteinExistence type="predicted"/>
<evidence type="ECO:0000313" key="2">
    <source>
        <dbReference type="EMBL" id="KAF5358681.1"/>
    </source>
</evidence>
<dbReference type="InterPro" id="IPR025476">
    <property type="entry name" value="Helitron_helicase-like"/>
</dbReference>
<evidence type="ECO:0000259" key="1">
    <source>
        <dbReference type="Pfam" id="PF14214"/>
    </source>
</evidence>